<reference evidence="1 2" key="1">
    <citation type="submission" date="2017-03" db="EMBL/GenBank/DDBJ databases">
        <title>Widespread Adenine N6-methylation of Active Genes in Fungi.</title>
        <authorList>
            <consortium name="DOE Joint Genome Institute"/>
            <person name="Mondo S.J."/>
            <person name="Dannebaum R.O."/>
            <person name="Kuo R.C."/>
            <person name="Louie K.B."/>
            <person name="Bewick A.J."/>
            <person name="Labutti K."/>
            <person name="Haridas S."/>
            <person name="Kuo A."/>
            <person name="Salamov A."/>
            <person name="Ahrendt S.R."/>
            <person name="Lau R."/>
            <person name="Bowen B.P."/>
            <person name="Lipzen A."/>
            <person name="Sullivan W."/>
            <person name="Andreopoulos W.B."/>
            <person name="Clum A."/>
            <person name="Lindquist E."/>
            <person name="Daum C."/>
            <person name="Northen T.R."/>
            <person name="Ramamoorthy G."/>
            <person name="Schmitz R.J."/>
            <person name="Gryganskyi A."/>
            <person name="Culley D."/>
            <person name="Magnuson J."/>
            <person name="James T.Y."/>
            <person name="O'Malley M.A."/>
            <person name="Stajich J.E."/>
            <person name="Spatafora J.W."/>
            <person name="Visel A."/>
            <person name="Grigoriev I.V."/>
        </authorList>
    </citation>
    <scope>NUCLEOTIDE SEQUENCE [LARGE SCALE GENOMIC DNA]</scope>
    <source>
        <strain evidence="1 2">NRRL Y-17943</strain>
    </source>
</reference>
<keyword evidence="2" id="KW-1185">Reference proteome</keyword>
<dbReference type="Proteomes" id="UP000193218">
    <property type="component" value="Unassembled WGS sequence"/>
</dbReference>
<organism evidence="1 2">
    <name type="scientific">Kockovaella imperatae</name>
    <dbReference type="NCBI Taxonomy" id="4999"/>
    <lineage>
        <taxon>Eukaryota</taxon>
        <taxon>Fungi</taxon>
        <taxon>Dikarya</taxon>
        <taxon>Basidiomycota</taxon>
        <taxon>Agaricomycotina</taxon>
        <taxon>Tremellomycetes</taxon>
        <taxon>Tremellales</taxon>
        <taxon>Cuniculitremaceae</taxon>
        <taxon>Kockovaella</taxon>
    </lineage>
</organism>
<dbReference type="AlphaFoldDB" id="A0A1Y1UCK9"/>
<gene>
    <name evidence="1" type="ORF">BD324DRAFT_84588</name>
</gene>
<proteinExistence type="predicted"/>
<dbReference type="RefSeq" id="XP_021869444.1">
    <property type="nucleotide sequence ID" value="XM_022019265.1"/>
</dbReference>
<accession>A0A1Y1UCK9</accession>
<name>A0A1Y1UCK9_9TREE</name>
<dbReference type="GeneID" id="33561074"/>
<protein>
    <submittedName>
        <fullName evidence="1">Uncharacterized protein</fullName>
    </submittedName>
</protein>
<evidence type="ECO:0000313" key="2">
    <source>
        <dbReference type="Proteomes" id="UP000193218"/>
    </source>
</evidence>
<comment type="caution">
    <text evidence="1">The sequence shown here is derived from an EMBL/GenBank/DDBJ whole genome shotgun (WGS) entry which is preliminary data.</text>
</comment>
<dbReference type="InParanoid" id="A0A1Y1UCK9"/>
<evidence type="ECO:0000313" key="1">
    <source>
        <dbReference type="EMBL" id="ORX35254.1"/>
    </source>
</evidence>
<sequence length="195" mass="21605">MSARTLRGALVQATRHSANTARSVPSAWEVSKRSVELGNGGCWSSSKDSDANLSRLQRTVYAMTKFHHDEDTNSAWRRLSVAPFAVRNGSGQISIKVAAIDDADQCVNALRWMSWEKLVKEIKSESTPDSSDVDEVRFWEPVHGRIVLPEPTSPFHERLCEMTVNCQTVPEDDAQSEGNIGCLGEPRRSTLGSFN</sequence>
<dbReference type="EMBL" id="NBSH01000011">
    <property type="protein sequence ID" value="ORX35254.1"/>
    <property type="molecule type" value="Genomic_DNA"/>
</dbReference>